<accession>A0A7T8JVX0</accession>
<dbReference type="AlphaFoldDB" id="A0A7T8JVX0"/>
<dbReference type="Proteomes" id="UP000595437">
    <property type="component" value="Chromosome 12"/>
</dbReference>
<protein>
    <submittedName>
        <fullName evidence="1">Uncharacterized protein</fullName>
    </submittedName>
</protein>
<dbReference type="OrthoDB" id="6590017at2759"/>
<gene>
    <name evidence="1" type="ORF">FKW44_017394</name>
</gene>
<dbReference type="EMBL" id="CP045901">
    <property type="protein sequence ID" value="QQP37197.1"/>
    <property type="molecule type" value="Genomic_DNA"/>
</dbReference>
<evidence type="ECO:0000313" key="1">
    <source>
        <dbReference type="EMBL" id="QQP37197.1"/>
    </source>
</evidence>
<proteinExistence type="predicted"/>
<keyword evidence="2" id="KW-1185">Reference proteome</keyword>
<name>A0A7T8JVX0_CALRO</name>
<organism evidence="1 2">
    <name type="scientific">Caligus rogercresseyi</name>
    <name type="common">Sea louse</name>
    <dbReference type="NCBI Taxonomy" id="217165"/>
    <lineage>
        <taxon>Eukaryota</taxon>
        <taxon>Metazoa</taxon>
        <taxon>Ecdysozoa</taxon>
        <taxon>Arthropoda</taxon>
        <taxon>Crustacea</taxon>
        <taxon>Multicrustacea</taxon>
        <taxon>Hexanauplia</taxon>
        <taxon>Copepoda</taxon>
        <taxon>Siphonostomatoida</taxon>
        <taxon>Caligidae</taxon>
        <taxon>Caligus</taxon>
    </lineage>
</organism>
<feature type="non-terminal residue" evidence="1">
    <location>
        <position position="1"/>
    </location>
</feature>
<evidence type="ECO:0000313" key="2">
    <source>
        <dbReference type="Proteomes" id="UP000595437"/>
    </source>
</evidence>
<sequence length="132" mass="15981">LADKIKEKFNTDFDEIFDYFEDTYIGRYGRNASRSRPIFAINLWNIFNQTDEGLPRTNNNVERWHCQFSSQVASCHPILWKFLEFLKKEENLIRIDIIQQLAGHPPPLQRRRYQRILTILKDYENREIVDYL</sequence>
<reference evidence="2" key="1">
    <citation type="submission" date="2021-01" db="EMBL/GenBank/DDBJ databases">
        <title>Caligus Genome Assembly.</title>
        <authorList>
            <person name="Gallardo-Escarate C."/>
        </authorList>
    </citation>
    <scope>NUCLEOTIDE SEQUENCE [LARGE SCALE GENOMIC DNA]</scope>
</reference>